<dbReference type="Proteomes" id="UP001285441">
    <property type="component" value="Unassembled WGS sequence"/>
</dbReference>
<reference evidence="2" key="2">
    <citation type="submission" date="2023-06" db="EMBL/GenBank/DDBJ databases">
        <authorList>
            <consortium name="Lawrence Berkeley National Laboratory"/>
            <person name="Haridas S."/>
            <person name="Hensen N."/>
            <person name="Bonometti L."/>
            <person name="Westerberg I."/>
            <person name="Brannstrom I.O."/>
            <person name="Guillou S."/>
            <person name="Cros-Aarteil S."/>
            <person name="Calhoun S."/>
            <person name="Kuo A."/>
            <person name="Mondo S."/>
            <person name="Pangilinan J."/>
            <person name="Riley R."/>
            <person name="LaButti K."/>
            <person name="Andreopoulos B."/>
            <person name="Lipzen A."/>
            <person name="Chen C."/>
            <person name="Yanf M."/>
            <person name="Daum C."/>
            <person name="Ng V."/>
            <person name="Clum A."/>
            <person name="Steindorff A."/>
            <person name="Ohm R."/>
            <person name="Martin F."/>
            <person name="Silar P."/>
            <person name="Natvig D."/>
            <person name="Lalanne C."/>
            <person name="Gautier V."/>
            <person name="Ament-velasquez S.L."/>
            <person name="Kruys A."/>
            <person name="Hutchinson M.I."/>
            <person name="Powell A.J."/>
            <person name="Barry K."/>
            <person name="Miller A.N."/>
            <person name="Grigoriev I.V."/>
            <person name="Debuchy R."/>
            <person name="Gladieux P."/>
            <person name="Thoren M.H."/>
            <person name="Johannesson H."/>
        </authorList>
    </citation>
    <scope>NUCLEOTIDE SEQUENCE</scope>
    <source>
        <strain evidence="2">CBS 232.78</strain>
    </source>
</reference>
<gene>
    <name evidence="2" type="ORF">B0H63DRAFT_544138</name>
</gene>
<reference evidence="2" key="1">
    <citation type="journal article" date="2023" name="Mol. Phylogenet. Evol.">
        <title>Genome-scale phylogeny and comparative genomics of the fungal order Sordariales.</title>
        <authorList>
            <person name="Hensen N."/>
            <person name="Bonometti L."/>
            <person name="Westerberg I."/>
            <person name="Brannstrom I.O."/>
            <person name="Guillou S."/>
            <person name="Cros-Aarteil S."/>
            <person name="Calhoun S."/>
            <person name="Haridas S."/>
            <person name="Kuo A."/>
            <person name="Mondo S."/>
            <person name="Pangilinan J."/>
            <person name="Riley R."/>
            <person name="LaButti K."/>
            <person name="Andreopoulos B."/>
            <person name="Lipzen A."/>
            <person name="Chen C."/>
            <person name="Yan M."/>
            <person name="Daum C."/>
            <person name="Ng V."/>
            <person name="Clum A."/>
            <person name="Steindorff A."/>
            <person name="Ohm R.A."/>
            <person name="Martin F."/>
            <person name="Silar P."/>
            <person name="Natvig D.O."/>
            <person name="Lalanne C."/>
            <person name="Gautier V."/>
            <person name="Ament-Velasquez S.L."/>
            <person name="Kruys A."/>
            <person name="Hutchinson M.I."/>
            <person name="Powell A.J."/>
            <person name="Barry K."/>
            <person name="Miller A.N."/>
            <person name="Grigoriev I.V."/>
            <person name="Debuchy R."/>
            <person name="Gladieux P."/>
            <person name="Hiltunen Thoren M."/>
            <person name="Johannesson H."/>
        </authorList>
    </citation>
    <scope>NUCLEOTIDE SEQUENCE</scope>
    <source>
        <strain evidence="2">CBS 232.78</strain>
    </source>
</reference>
<name>A0AAE0NQM7_9PEZI</name>
<feature type="region of interest" description="Disordered" evidence="1">
    <location>
        <begin position="1"/>
        <end position="32"/>
    </location>
</feature>
<feature type="compositionally biased region" description="Basic residues" evidence="1">
    <location>
        <begin position="102"/>
        <end position="111"/>
    </location>
</feature>
<evidence type="ECO:0000313" key="3">
    <source>
        <dbReference type="Proteomes" id="UP001285441"/>
    </source>
</evidence>
<evidence type="ECO:0000313" key="2">
    <source>
        <dbReference type="EMBL" id="KAK3385710.1"/>
    </source>
</evidence>
<dbReference type="EMBL" id="JAULSW010000004">
    <property type="protein sequence ID" value="KAK3385710.1"/>
    <property type="molecule type" value="Genomic_DNA"/>
</dbReference>
<protein>
    <submittedName>
        <fullName evidence="2">Uncharacterized protein</fullName>
    </submittedName>
</protein>
<keyword evidence="3" id="KW-1185">Reference proteome</keyword>
<accession>A0AAE0NQM7</accession>
<comment type="caution">
    <text evidence="2">The sequence shown here is derived from an EMBL/GenBank/DDBJ whole genome shotgun (WGS) entry which is preliminary data.</text>
</comment>
<sequence length="226" mass="25486">MTDHRRGRRRSDDDGYYYDDTYDRPTRHRSLGRAAMDRLDQGLANLGLNSASKSTTSETSTTKAVIHKPQPSSSPRKHDRPAKEYYHNTHTRRRTYSESPTRHRSHTHRSGRRETAGTTRSAERHRSRRPDSRERSKSRWDHSIEAAIDAAAVEAYRLRKEPGSWNGAKRQRIVTAAVSAGAISAAADNRKNGDKDKVGKMGTIGSAIGGLVVNRLVNGPRREVRY</sequence>
<feature type="compositionally biased region" description="Low complexity" evidence="1">
    <location>
        <begin position="50"/>
        <end position="64"/>
    </location>
</feature>
<feature type="region of interest" description="Disordered" evidence="1">
    <location>
        <begin position="46"/>
        <end position="140"/>
    </location>
</feature>
<dbReference type="AlphaFoldDB" id="A0AAE0NQM7"/>
<evidence type="ECO:0000256" key="1">
    <source>
        <dbReference type="SAM" id="MobiDB-lite"/>
    </source>
</evidence>
<feature type="compositionally biased region" description="Basic and acidic residues" evidence="1">
    <location>
        <begin position="121"/>
        <end position="140"/>
    </location>
</feature>
<organism evidence="2 3">
    <name type="scientific">Podospora didyma</name>
    <dbReference type="NCBI Taxonomy" id="330526"/>
    <lineage>
        <taxon>Eukaryota</taxon>
        <taxon>Fungi</taxon>
        <taxon>Dikarya</taxon>
        <taxon>Ascomycota</taxon>
        <taxon>Pezizomycotina</taxon>
        <taxon>Sordariomycetes</taxon>
        <taxon>Sordariomycetidae</taxon>
        <taxon>Sordariales</taxon>
        <taxon>Podosporaceae</taxon>
        <taxon>Podospora</taxon>
    </lineage>
</organism>
<proteinExistence type="predicted"/>